<reference evidence="2 3" key="1">
    <citation type="journal article" date="2018" name="Nat. Biotechnol.">
        <title>A standardized bacterial taxonomy based on genome phylogeny substantially revises the tree of life.</title>
        <authorList>
            <person name="Parks D.H."/>
            <person name="Chuvochina M."/>
            <person name="Waite D.W."/>
            <person name="Rinke C."/>
            <person name="Skarshewski A."/>
            <person name="Chaumeil P.A."/>
            <person name="Hugenholtz P."/>
        </authorList>
    </citation>
    <scope>NUCLEOTIDE SEQUENCE [LARGE SCALE GENOMIC DNA]</scope>
    <source>
        <strain evidence="2">UBA9375</strain>
    </source>
</reference>
<comment type="caution">
    <text evidence="2">The sequence shown here is derived from an EMBL/GenBank/DDBJ whole genome shotgun (WGS) entry which is preliminary data.</text>
</comment>
<organism evidence="2 3">
    <name type="scientific">Gimesia maris</name>
    <dbReference type="NCBI Taxonomy" id="122"/>
    <lineage>
        <taxon>Bacteria</taxon>
        <taxon>Pseudomonadati</taxon>
        <taxon>Planctomycetota</taxon>
        <taxon>Planctomycetia</taxon>
        <taxon>Planctomycetales</taxon>
        <taxon>Planctomycetaceae</taxon>
        <taxon>Gimesia</taxon>
    </lineage>
</organism>
<evidence type="ECO:0000313" key="3">
    <source>
        <dbReference type="Proteomes" id="UP000263642"/>
    </source>
</evidence>
<evidence type="ECO:0000256" key="1">
    <source>
        <dbReference type="SAM" id="Phobius"/>
    </source>
</evidence>
<dbReference type="Proteomes" id="UP000263642">
    <property type="component" value="Unassembled WGS sequence"/>
</dbReference>
<name>A0A3D3RCG5_9PLAN</name>
<dbReference type="AlphaFoldDB" id="A0A3D3RCG5"/>
<feature type="transmembrane region" description="Helical" evidence="1">
    <location>
        <begin position="54"/>
        <end position="79"/>
    </location>
</feature>
<protein>
    <submittedName>
        <fullName evidence="2">Uncharacterized protein</fullName>
    </submittedName>
</protein>
<accession>A0A3D3RCG5</accession>
<dbReference type="EMBL" id="DQAY01000162">
    <property type="protein sequence ID" value="HCO26489.1"/>
    <property type="molecule type" value="Genomic_DNA"/>
</dbReference>
<feature type="transmembrane region" description="Helical" evidence="1">
    <location>
        <begin position="20"/>
        <end position="42"/>
    </location>
</feature>
<evidence type="ECO:0000313" key="2">
    <source>
        <dbReference type="EMBL" id="HCO26489.1"/>
    </source>
</evidence>
<gene>
    <name evidence="2" type="ORF">DIT97_27035</name>
</gene>
<dbReference type="RefSeq" id="WP_154931834.1">
    <property type="nucleotide sequence ID" value="NZ_CP036341.1"/>
</dbReference>
<feature type="transmembrane region" description="Helical" evidence="1">
    <location>
        <begin position="100"/>
        <end position="129"/>
    </location>
</feature>
<keyword evidence="1" id="KW-0472">Membrane</keyword>
<keyword evidence="1" id="KW-1133">Transmembrane helix</keyword>
<proteinExistence type="predicted"/>
<keyword evidence="1" id="KW-0812">Transmembrane</keyword>
<sequence>MEQQHHHSEEFHEKHERIWFMFLPPFVWAIHLLACYLTAAIWCAKFSGMTNHFITVRVAIGIYTLLALAIIGSLGWAGYRRHRHLSEDLTYHDDTPLDRYRFLGLATFLLSALSAVATLFVAAVALFFANCN</sequence>